<dbReference type="PROSITE" id="PS00901">
    <property type="entry name" value="CYS_SYNTHASE"/>
    <property type="match status" value="1"/>
</dbReference>
<feature type="domain" description="Tryptophan synthase beta chain-like PALP" evidence="9">
    <location>
        <begin position="18"/>
        <end position="301"/>
    </location>
</feature>
<evidence type="ECO:0000256" key="8">
    <source>
        <dbReference type="RuleBase" id="RU003985"/>
    </source>
</evidence>
<dbReference type="PANTHER" id="PTHR10314">
    <property type="entry name" value="CYSTATHIONINE BETA-SYNTHASE"/>
    <property type="match status" value="1"/>
</dbReference>
<protein>
    <recommendedName>
        <fullName evidence="8">Cysteine synthase</fullName>
        <ecNumber evidence="8">2.5.1.47</ecNumber>
    </recommendedName>
</protein>
<evidence type="ECO:0000256" key="3">
    <source>
        <dbReference type="ARBA" id="ARBA00022605"/>
    </source>
</evidence>
<feature type="modified residue" description="N6-(pyridoxal phosphate)lysine" evidence="7">
    <location>
        <position position="51"/>
    </location>
</feature>
<dbReference type="EC" id="2.5.1.47" evidence="8"/>
<dbReference type="InterPro" id="IPR005856">
    <property type="entry name" value="Cys_synth"/>
</dbReference>
<dbReference type="InterPro" id="IPR036052">
    <property type="entry name" value="TrpB-like_PALP_sf"/>
</dbReference>
<evidence type="ECO:0000256" key="5">
    <source>
        <dbReference type="ARBA" id="ARBA00022898"/>
    </source>
</evidence>
<evidence type="ECO:0000313" key="10">
    <source>
        <dbReference type="Proteomes" id="UP000046393"/>
    </source>
</evidence>
<evidence type="ECO:0000259" key="9">
    <source>
        <dbReference type="Pfam" id="PF00291"/>
    </source>
</evidence>
<evidence type="ECO:0000313" key="11">
    <source>
        <dbReference type="WBParaSite" id="SMUV_0000422401-mRNA-1"/>
    </source>
</evidence>
<dbReference type="AlphaFoldDB" id="A0A0N5AIH8"/>
<dbReference type="SUPFAM" id="SSF53686">
    <property type="entry name" value="Tryptophan synthase beta subunit-like PLP-dependent enzymes"/>
    <property type="match status" value="1"/>
</dbReference>
<keyword evidence="5 7" id="KW-0663">Pyridoxal phosphate</keyword>
<dbReference type="GO" id="GO:0004124">
    <property type="term" value="F:cysteine synthase activity"/>
    <property type="evidence" value="ECO:0007669"/>
    <property type="project" value="UniProtKB-UniRule"/>
</dbReference>
<dbReference type="InterPro" id="IPR005859">
    <property type="entry name" value="CysK"/>
</dbReference>
<organism evidence="10 11">
    <name type="scientific">Syphacia muris</name>
    <dbReference type="NCBI Taxonomy" id="451379"/>
    <lineage>
        <taxon>Eukaryota</taxon>
        <taxon>Metazoa</taxon>
        <taxon>Ecdysozoa</taxon>
        <taxon>Nematoda</taxon>
        <taxon>Chromadorea</taxon>
        <taxon>Rhabditida</taxon>
        <taxon>Spirurina</taxon>
        <taxon>Oxyuridomorpha</taxon>
        <taxon>Oxyuroidea</taxon>
        <taxon>Oxyuridae</taxon>
        <taxon>Syphacia</taxon>
    </lineage>
</organism>
<sequence length="340" mass="36824">MSDKELSGKIAASCLDITGNTPMIYLNKITKDCVAKIAVKLEYMSPAGSVKDRIANAMIEQAEKQGKLRPNVSIIIEPTSGNNGISLAHVAAIKGYKLVLVMPESMSLERRMVMMAFGAEVVLTKAKEGMRGCISKAKELAERIPNSFMPNQFKNPINPQIHYETTGPEIWKQTGGKVDIAVFGVGSGGTLTGAGKYLLEQNPNIEIVACEPEEAAILSGGEFEPHSIPGMGAGFVPQVLDTTIYKSIIRVHSKDAIEMSRRLTKEEGILAGIASGAQVCAALKLAKEPRNKGKLIVTNITSFGERYLSTNLYADIRERATDLKVESTEESVCRLPFVSY</sequence>
<evidence type="ECO:0000256" key="6">
    <source>
        <dbReference type="ARBA" id="ARBA00023192"/>
    </source>
</evidence>
<dbReference type="Pfam" id="PF00291">
    <property type="entry name" value="PALP"/>
    <property type="match status" value="1"/>
</dbReference>
<dbReference type="Gene3D" id="3.40.50.1100">
    <property type="match status" value="2"/>
</dbReference>
<keyword evidence="4 8" id="KW-0808">Transferase</keyword>
<evidence type="ECO:0000256" key="7">
    <source>
        <dbReference type="PIRSR" id="PIRSR605856-51"/>
    </source>
</evidence>
<dbReference type="FunFam" id="3.40.50.1100:FF:000006">
    <property type="entry name" value="Cysteine synthase"/>
    <property type="match status" value="1"/>
</dbReference>
<comment type="cofactor">
    <cofactor evidence="1 7 8">
        <name>pyridoxal 5'-phosphate</name>
        <dbReference type="ChEBI" id="CHEBI:597326"/>
    </cofactor>
</comment>
<dbReference type="WBParaSite" id="SMUV_0000422401-mRNA-1">
    <property type="protein sequence ID" value="SMUV_0000422401-mRNA-1"/>
    <property type="gene ID" value="SMUV_0000422401"/>
</dbReference>
<dbReference type="InterPro" id="IPR001216">
    <property type="entry name" value="P-phosphate_BS"/>
</dbReference>
<dbReference type="InterPro" id="IPR001926">
    <property type="entry name" value="TrpB-like_PALP"/>
</dbReference>
<dbReference type="NCBIfam" id="TIGR01136">
    <property type="entry name" value="cysKM"/>
    <property type="match status" value="1"/>
</dbReference>
<evidence type="ECO:0000256" key="2">
    <source>
        <dbReference type="ARBA" id="ARBA00007103"/>
    </source>
</evidence>
<proteinExistence type="inferred from homology"/>
<keyword evidence="10" id="KW-1185">Reference proteome</keyword>
<dbReference type="InterPro" id="IPR050214">
    <property type="entry name" value="Cys_Synth/Cystath_Beta-Synth"/>
</dbReference>
<keyword evidence="3 8" id="KW-0028">Amino-acid biosynthesis</keyword>
<dbReference type="CDD" id="cd01561">
    <property type="entry name" value="CBS_like"/>
    <property type="match status" value="1"/>
</dbReference>
<reference evidence="11" key="1">
    <citation type="submission" date="2017-02" db="UniProtKB">
        <authorList>
            <consortium name="WormBaseParasite"/>
        </authorList>
    </citation>
    <scope>IDENTIFICATION</scope>
</reference>
<name>A0A0N5AIH8_9BILA</name>
<evidence type="ECO:0000256" key="1">
    <source>
        <dbReference type="ARBA" id="ARBA00001933"/>
    </source>
</evidence>
<accession>A0A0N5AIH8</accession>
<dbReference type="GO" id="GO:0006535">
    <property type="term" value="P:cysteine biosynthetic process from serine"/>
    <property type="evidence" value="ECO:0007669"/>
    <property type="project" value="UniProtKB-UniRule"/>
</dbReference>
<comment type="similarity">
    <text evidence="2 8">Belongs to the cysteine synthase/cystathionine beta-synthase family.</text>
</comment>
<dbReference type="STRING" id="451379.A0A0N5AIH8"/>
<dbReference type="NCBIfam" id="TIGR01139">
    <property type="entry name" value="cysK"/>
    <property type="match status" value="1"/>
</dbReference>
<dbReference type="Proteomes" id="UP000046393">
    <property type="component" value="Unplaced"/>
</dbReference>
<comment type="catalytic activity">
    <reaction evidence="8">
        <text>O-acetyl-L-serine + hydrogen sulfide = L-cysteine + acetate</text>
        <dbReference type="Rhea" id="RHEA:14829"/>
        <dbReference type="ChEBI" id="CHEBI:29919"/>
        <dbReference type="ChEBI" id="CHEBI:30089"/>
        <dbReference type="ChEBI" id="CHEBI:35235"/>
        <dbReference type="ChEBI" id="CHEBI:58340"/>
        <dbReference type="EC" id="2.5.1.47"/>
    </reaction>
</comment>
<evidence type="ECO:0000256" key="4">
    <source>
        <dbReference type="ARBA" id="ARBA00022679"/>
    </source>
</evidence>
<keyword evidence="6 8" id="KW-0198">Cysteine biosynthesis</keyword>